<protein>
    <submittedName>
        <fullName evidence="1">Uncharacterized protein</fullName>
    </submittedName>
</protein>
<keyword evidence="2" id="KW-1185">Reference proteome</keyword>
<evidence type="ECO:0000313" key="1">
    <source>
        <dbReference type="EMBL" id="GEN79507.1"/>
    </source>
</evidence>
<gene>
    <name evidence="1" type="ORF">AFE02nite_12410</name>
</gene>
<name>A0A511YWC2_9CELL</name>
<dbReference type="AlphaFoldDB" id="A0A511YWC2"/>
<dbReference type="EMBL" id="BJYK01000001">
    <property type="protein sequence ID" value="GEN79507.1"/>
    <property type="molecule type" value="Genomic_DNA"/>
</dbReference>
<organism evidence="1 2">
    <name type="scientific">Actinotalea fermentans</name>
    <dbReference type="NCBI Taxonomy" id="43671"/>
    <lineage>
        <taxon>Bacteria</taxon>
        <taxon>Bacillati</taxon>
        <taxon>Actinomycetota</taxon>
        <taxon>Actinomycetes</taxon>
        <taxon>Micrococcales</taxon>
        <taxon>Cellulomonadaceae</taxon>
        <taxon>Actinotalea</taxon>
    </lineage>
</organism>
<proteinExistence type="predicted"/>
<accession>A0A511YWC2</accession>
<dbReference type="Proteomes" id="UP000321484">
    <property type="component" value="Unassembled WGS sequence"/>
</dbReference>
<comment type="caution">
    <text evidence="1">The sequence shown here is derived from an EMBL/GenBank/DDBJ whole genome shotgun (WGS) entry which is preliminary data.</text>
</comment>
<sequence length="284" mass="29946">MRRILAAATGQGVEQVGDALVPRRGAVVAYGGGAPAAQSTARISFEGRMMTWADLPEAARRAAHRASPVVAESVESARLRWESSGLVEVAVGWRVYEDAVVVVEAVRPVVPRASRWPKATGPWEHRGTHVAPVAAPVRRRRGVVPVAGELARAFDGCSVPAGSAAGAALGAVQPEHRGAAEAWSYLPQVVRDAAERLVPAPTTWLGQILQRATRKGFPVSQEVRVLRMGDERAVVLLGARALAPIPGADAAFHVAQMARVPWTVEQVGLDLGAARVAGHLHATS</sequence>
<reference evidence="1 2" key="1">
    <citation type="submission" date="2019-07" db="EMBL/GenBank/DDBJ databases">
        <title>Whole genome shotgun sequence of Actinotalea fermentans NBRC 105374.</title>
        <authorList>
            <person name="Hosoyama A."/>
            <person name="Uohara A."/>
            <person name="Ohji S."/>
            <person name="Ichikawa N."/>
        </authorList>
    </citation>
    <scope>NUCLEOTIDE SEQUENCE [LARGE SCALE GENOMIC DNA]</scope>
    <source>
        <strain evidence="1 2">NBRC 105374</strain>
    </source>
</reference>
<evidence type="ECO:0000313" key="2">
    <source>
        <dbReference type="Proteomes" id="UP000321484"/>
    </source>
</evidence>